<dbReference type="InterPro" id="IPR048930">
    <property type="entry name" value="Bact_transglu_N_2"/>
</dbReference>
<accession>A0ABM7MP23</accession>
<dbReference type="InterPro" id="IPR038765">
    <property type="entry name" value="Papain-like_cys_pep_sf"/>
</dbReference>
<dbReference type="PANTHER" id="PTHR33490:SF12">
    <property type="entry name" value="BLL5557 PROTEIN"/>
    <property type="match status" value="1"/>
</dbReference>
<dbReference type="InterPro" id="IPR002931">
    <property type="entry name" value="Transglutaminase-like"/>
</dbReference>
<organism evidence="2 3">
    <name type="scientific">Rhodoferax lithotrophicus</name>
    <dbReference type="NCBI Taxonomy" id="2798804"/>
    <lineage>
        <taxon>Bacteria</taxon>
        <taxon>Pseudomonadati</taxon>
        <taxon>Pseudomonadota</taxon>
        <taxon>Betaproteobacteria</taxon>
        <taxon>Burkholderiales</taxon>
        <taxon>Comamonadaceae</taxon>
        <taxon>Rhodoferax</taxon>
    </lineage>
</organism>
<protein>
    <recommendedName>
        <fullName evidence="1">Transglutaminase-like domain-containing protein</fullName>
    </recommendedName>
</protein>
<evidence type="ECO:0000259" key="1">
    <source>
        <dbReference type="SMART" id="SM00460"/>
    </source>
</evidence>
<sequence>MIRLKFSIELNYSVSQPDADFIFSIHAAQTAHQSVVSEMLVINQPLLQSLYTDPTTHTRFLRIKANTGPLRVHYAATVDLHHYSEQPEKLGELPVAELPGYVLPFLYPSRYCQSDRLVRLAIKEFGHLWRGYSRVQAIRDWVLNRVTFQPNSSNSNTTAVDTLVEEVGVCRDFAHLMIALCRAVNIPARFATGIDYGASPILGPTDFHAYVEVYLDGRWYIFDASGVAIPMGFLRFGTGRDAADAAFATIFGDVQGSAPVIQIEAVPNQQGLLVVPQHVPYALSTDGP</sequence>
<dbReference type="Proteomes" id="UP000824366">
    <property type="component" value="Chromosome"/>
</dbReference>
<evidence type="ECO:0000313" key="3">
    <source>
        <dbReference type="Proteomes" id="UP000824366"/>
    </source>
</evidence>
<dbReference type="SUPFAM" id="SSF54001">
    <property type="entry name" value="Cysteine proteinases"/>
    <property type="match status" value="1"/>
</dbReference>
<evidence type="ECO:0000313" key="2">
    <source>
        <dbReference type="EMBL" id="BCO28030.1"/>
    </source>
</evidence>
<dbReference type="EMBL" id="AP024238">
    <property type="protein sequence ID" value="BCO28030.1"/>
    <property type="molecule type" value="Genomic_DNA"/>
</dbReference>
<feature type="domain" description="Transglutaminase-like" evidence="1">
    <location>
        <begin position="162"/>
        <end position="226"/>
    </location>
</feature>
<dbReference type="RefSeq" id="WP_223904027.1">
    <property type="nucleotide sequence ID" value="NZ_AP024238.1"/>
</dbReference>
<dbReference type="SMART" id="SM00460">
    <property type="entry name" value="TGc"/>
    <property type="match status" value="1"/>
</dbReference>
<proteinExistence type="predicted"/>
<keyword evidence="3" id="KW-1185">Reference proteome</keyword>
<dbReference type="PANTHER" id="PTHR33490">
    <property type="entry name" value="BLR5614 PROTEIN-RELATED"/>
    <property type="match status" value="1"/>
</dbReference>
<dbReference type="Gene3D" id="3.10.620.30">
    <property type="match status" value="1"/>
</dbReference>
<dbReference type="Gene3D" id="2.60.40.2250">
    <property type="match status" value="1"/>
</dbReference>
<dbReference type="Pfam" id="PF01841">
    <property type="entry name" value="Transglut_core"/>
    <property type="match status" value="1"/>
</dbReference>
<dbReference type="Pfam" id="PF21295">
    <property type="entry name" value="Bact_transglu_N_2"/>
    <property type="match status" value="1"/>
</dbReference>
<reference evidence="2 3" key="1">
    <citation type="journal article" date="2021" name="Microbiol. Spectr.">
        <title>A Single Bacterium Capable of Oxidation and Reduction of Iron at Circumneutral pH.</title>
        <authorList>
            <person name="Kato S."/>
            <person name="Ohkuma M."/>
        </authorList>
    </citation>
    <scope>NUCLEOTIDE SEQUENCE [LARGE SCALE GENOMIC DNA]</scope>
    <source>
        <strain evidence="2 3">MIZ03</strain>
    </source>
</reference>
<gene>
    <name evidence="2" type="ORF">MIZ03_2923</name>
</gene>
<name>A0ABM7MP23_9BURK</name>